<dbReference type="Gene3D" id="3.50.50.60">
    <property type="entry name" value="FAD/NAD(P)-binding domain"/>
    <property type="match status" value="1"/>
</dbReference>
<dbReference type="EMBL" id="BIFS01000002">
    <property type="protein sequence ID" value="GCE24391.1"/>
    <property type="molecule type" value="Genomic_DNA"/>
</dbReference>
<dbReference type="AlphaFoldDB" id="A0A402AZ48"/>
<dbReference type="InterPro" id="IPR036188">
    <property type="entry name" value="FAD/NAD-bd_sf"/>
</dbReference>
<sequence length="62" mass="6995">MVTRKELKESFKKSGNIVIVGASLAGLRAAEVLRKEEFKGQITVIGDEPYEPYDRPRSLNRC</sequence>
<proteinExistence type="predicted"/>
<reference evidence="2" key="1">
    <citation type="submission" date="2018-12" db="EMBL/GenBank/DDBJ databases">
        <title>Tengunoibacter tsumagoiensis gen. nov., sp. nov., Dictyobacter kobayashii sp. nov., D. alpinus sp. nov., and D. joshuensis sp. nov. and description of Dictyobacteraceae fam. nov. within the order Ktedonobacterales isolated from Tengu-no-mugimeshi.</title>
        <authorList>
            <person name="Wang C.M."/>
            <person name="Zheng Y."/>
            <person name="Sakai Y."/>
            <person name="Toyoda A."/>
            <person name="Minakuchi Y."/>
            <person name="Abe K."/>
            <person name="Yokota A."/>
            <person name="Yabe S."/>
        </authorList>
    </citation>
    <scope>NUCLEOTIDE SEQUENCE [LARGE SCALE GENOMIC DNA]</scope>
    <source>
        <strain evidence="2">Uno11</strain>
    </source>
</reference>
<evidence type="ECO:0000313" key="2">
    <source>
        <dbReference type="Proteomes" id="UP000287188"/>
    </source>
</evidence>
<dbReference type="SUPFAM" id="SSF51905">
    <property type="entry name" value="FAD/NAD(P)-binding domain"/>
    <property type="match status" value="1"/>
</dbReference>
<evidence type="ECO:0008006" key="3">
    <source>
        <dbReference type="Google" id="ProtNLM"/>
    </source>
</evidence>
<evidence type="ECO:0000313" key="1">
    <source>
        <dbReference type="EMBL" id="GCE24391.1"/>
    </source>
</evidence>
<organism evidence="1 2">
    <name type="scientific">Dictyobacter kobayashii</name>
    <dbReference type="NCBI Taxonomy" id="2014872"/>
    <lineage>
        <taxon>Bacteria</taxon>
        <taxon>Bacillati</taxon>
        <taxon>Chloroflexota</taxon>
        <taxon>Ktedonobacteria</taxon>
        <taxon>Ktedonobacterales</taxon>
        <taxon>Dictyobacteraceae</taxon>
        <taxon>Dictyobacter</taxon>
    </lineage>
</organism>
<comment type="caution">
    <text evidence="1">The sequence shown here is derived from an EMBL/GenBank/DDBJ whole genome shotgun (WGS) entry which is preliminary data.</text>
</comment>
<dbReference type="Proteomes" id="UP000287188">
    <property type="component" value="Unassembled WGS sequence"/>
</dbReference>
<name>A0A402AZ48_9CHLR</name>
<accession>A0A402AZ48</accession>
<keyword evidence="2" id="KW-1185">Reference proteome</keyword>
<gene>
    <name evidence="1" type="ORF">KDK_81910</name>
</gene>
<protein>
    <recommendedName>
        <fullName evidence="3">FAD/NAD(P)-binding domain-containing protein</fullName>
    </recommendedName>
</protein>